<keyword evidence="7 11" id="KW-0472">Membrane</keyword>
<dbReference type="InterPro" id="IPR038550">
    <property type="entry name" value="GPCR_3_9-Cys_sf"/>
</dbReference>
<evidence type="ECO:0000313" key="14">
    <source>
        <dbReference type="Proteomes" id="UP000276133"/>
    </source>
</evidence>
<feature type="transmembrane region" description="Helical" evidence="11">
    <location>
        <begin position="335"/>
        <end position="355"/>
    </location>
</feature>
<name>A0A3M7QXM5_BRAPC</name>
<dbReference type="PROSITE" id="PS50259">
    <property type="entry name" value="G_PROTEIN_RECEP_F3_4"/>
    <property type="match status" value="1"/>
</dbReference>
<dbReference type="CDD" id="cd00064">
    <property type="entry name" value="FU"/>
    <property type="match status" value="1"/>
</dbReference>
<evidence type="ECO:0000256" key="3">
    <source>
        <dbReference type="ARBA" id="ARBA00022692"/>
    </source>
</evidence>
<dbReference type="InterPro" id="IPR006212">
    <property type="entry name" value="Furin_repeat"/>
</dbReference>
<reference evidence="13 14" key="1">
    <citation type="journal article" date="2018" name="Sci. Rep.">
        <title>Genomic signatures of local adaptation to the degree of environmental predictability in rotifers.</title>
        <authorList>
            <person name="Franch-Gras L."/>
            <person name="Hahn C."/>
            <person name="Garcia-Roger E.M."/>
            <person name="Carmona M.J."/>
            <person name="Serra M."/>
            <person name="Gomez A."/>
        </authorList>
    </citation>
    <scope>NUCLEOTIDE SEQUENCE [LARGE SCALE GENOMIC DNA]</scope>
    <source>
        <strain evidence="13">HYR1</strain>
    </source>
</reference>
<evidence type="ECO:0000256" key="2">
    <source>
        <dbReference type="ARBA" id="ARBA00022475"/>
    </source>
</evidence>
<evidence type="ECO:0000313" key="13">
    <source>
        <dbReference type="EMBL" id="RNA15861.1"/>
    </source>
</evidence>
<evidence type="ECO:0000256" key="7">
    <source>
        <dbReference type="ARBA" id="ARBA00023136"/>
    </source>
</evidence>
<proteinExistence type="predicted"/>
<keyword evidence="6" id="KW-0297">G-protein coupled receptor</keyword>
<dbReference type="GO" id="GO:0004930">
    <property type="term" value="F:G protein-coupled receptor activity"/>
    <property type="evidence" value="ECO:0007669"/>
    <property type="project" value="UniProtKB-KW"/>
</dbReference>
<evidence type="ECO:0000256" key="5">
    <source>
        <dbReference type="ARBA" id="ARBA00022989"/>
    </source>
</evidence>
<dbReference type="PRINTS" id="PR00248">
    <property type="entry name" value="GPCRMGR"/>
</dbReference>
<dbReference type="InterPro" id="IPR050726">
    <property type="entry name" value="mGluR"/>
</dbReference>
<keyword evidence="14" id="KW-1185">Reference proteome</keyword>
<dbReference type="Proteomes" id="UP000276133">
    <property type="component" value="Unassembled WGS sequence"/>
</dbReference>
<evidence type="ECO:0000256" key="8">
    <source>
        <dbReference type="ARBA" id="ARBA00023170"/>
    </source>
</evidence>
<feature type="transmembrane region" description="Helical" evidence="11">
    <location>
        <begin position="293"/>
        <end position="315"/>
    </location>
</feature>
<dbReference type="Pfam" id="PF07562">
    <property type="entry name" value="NCD3G"/>
    <property type="match status" value="1"/>
</dbReference>
<dbReference type="InterPro" id="IPR017978">
    <property type="entry name" value="GPCR_3_C"/>
</dbReference>
<dbReference type="InterPro" id="IPR000337">
    <property type="entry name" value="GPCR_3"/>
</dbReference>
<keyword evidence="9" id="KW-0325">Glycoprotein</keyword>
<keyword evidence="8 13" id="KW-0675">Receptor</keyword>
<dbReference type="PRINTS" id="PR01176">
    <property type="entry name" value="GABABRECEPTR"/>
</dbReference>
<dbReference type="GO" id="GO:0005886">
    <property type="term" value="C:plasma membrane"/>
    <property type="evidence" value="ECO:0007669"/>
    <property type="project" value="UniProtKB-SubCell"/>
</dbReference>
<evidence type="ECO:0000259" key="12">
    <source>
        <dbReference type="PROSITE" id="PS50259"/>
    </source>
</evidence>
<evidence type="ECO:0000256" key="10">
    <source>
        <dbReference type="ARBA" id="ARBA00023224"/>
    </source>
</evidence>
<dbReference type="InterPro" id="IPR011500">
    <property type="entry name" value="GPCR_3_9-Cys_dom"/>
</dbReference>
<evidence type="ECO:0000256" key="6">
    <source>
        <dbReference type="ARBA" id="ARBA00023040"/>
    </source>
</evidence>
<organism evidence="13 14">
    <name type="scientific">Brachionus plicatilis</name>
    <name type="common">Marine rotifer</name>
    <name type="synonym">Brachionus muelleri</name>
    <dbReference type="NCBI Taxonomy" id="10195"/>
    <lineage>
        <taxon>Eukaryota</taxon>
        <taxon>Metazoa</taxon>
        <taxon>Spiralia</taxon>
        <taxon>Gnathifera</taxon>
        <taxon>Rotifera</taxon>
        <taxon>Eurotatoria</taxon>
        <taxon>Monogononta</taxon>
        <taxon>Pseudotrocha</taxon>
        <taxon>Ploima</taxon>
        <taxon>Brachionidae</taxon>
        <taxon>Brachionus</taxon>
    </lineage>
</organism>
<feature type="transmembrane region" description="Helical" evidence="11">
    <location>
        <begin position="141"/>
        <end position="160"/>
    </location>
</feature>
<dbReference type="EMBL" id="REGN01004863">
    <property type="protein sequence ID" value="RNA15861.1"/>
    <property type="molecule type" value="Genomic_DNA"/>
</dbReference>
<evidence type="ECO:0000256" key="4">
    <source>
        <dbReference type="ARBA" id="ARBA00022729"/>
    </source>
</evidence>
<dbReference type="PANTHER" id="PTHR24060">
    <property type="entry name" value="METABOTROPIC GLUTAMATE RECEPTOR"/>
    <property type="match status" value="1"/>
</dbReference>
<evidence type="ECO:0000256" key="9">
    <source>
        <dbReference type="ARBA" id="ARBA00023180"/>
    </source>
</evidence>
<evidence type="ECO:0000256" key="11">
    <source>
        <dbReference type="SAM" id="Phobius"/>
    </source>
</evidence>
<dbReference type="AlphaFoldDB" id="A0A3M7QXM5"/>
<keyword evidence="10" id="KW-0807">Transducer</keyword>
<dbReference type="OrthoDB" id="425344at2759"/>
<dbReference type="STRING" id="10195.A0A3M7QXM5"/>
<dbReference type="Pfam" id="PF00003">
    <property type="entry name" value="7tm_3"/>
    <property type="match status" value="1"/>
</dbReference>
<feature type="domain" description="G-protein coupled receptors family 3 profile" evidence="12">
    <location>
        <begin position="103"/>
        <end position="377"/>
    </location>
</feature>
<protein>
    <submittedName>
        <fullName evidence="13">Metabotropic glutamate receptor 7-like</fullName>
    </submittedName>
</protein>
<keyword evidence="3 11" id="KW-0812">Transmembrane</keyword>
<sequence length="449" mass="50363">GKGIFGYKKITEWEKNKPFVLDKSLLKWNSDSDKIPRSICKEECGIGEVKQGDHCCWVCVKCEENQYVDINKCIKCPQGFGPNENKTSCLKLTIEFMTFNSPFTLIPIIFSTLGIILTIYIIYIFIRYNETPIIKASGRELCYVLLAGILASYLVTFFLVTKPNFASCLLLRFGFSTSLTICLSALFTKTNRLSRIFNNSIKQVRQASYVSPKSQLVICGSIISVQVVAIFIWISISPPGTSFDYDDPKRVILQCKTQNTHLAVSFLYNFFLVILCTIYAIKTRKIPENFNEARFIGFTMYSICIIWVAFIPIYFGTTAAAGTSKSPKNNYKIQLTTMAMCLSLSATVILFCLFVPKIRVVVLKPNKNVRSKSTLNKSSFKSNTQYKNSKVVLQSKCPGNFEKSLTVATVASSNSTTSSPVSAKTLIIFNLLSLNYKQSCLKVQVGNKN</sequence>
<feature type="non-terminal residue" evidence="13">
    <location>
        <position position="1"/>
    </location>
</feature>
<dbReference type="Gene3D" id="2.10.50.30">
    <property type="entry name" value="GPCR, family 3, nine cysteines domain"/>
    <property type="match status" value="1"/>
</dbReference>
<keyword evidence="5 11" id="KW-1133">Transmembrane helix</keyword>
<feature type="transmembrane region" description="Helical" evidence="11">
    <location>
        <begin position="262"/>
        <end position="281"/>
    </location>
</feature>
<keyword evidence="4" id="KW-0732">Signal</keyword>
<feature type="transmembrane region" description="Helical" evidence="11">
    <location>
        <begin position="166"/>
        <end position="187"/>
    </location>
</feature>
<accession>A0A3M7QXM5</accession>
<dbReference type="FunFam" id="2.10.50.30:FF:000004">
    <property type="entry name" value="Taste receptor type 1 member 3-like protein"/>
    <property type="match status" value="1"/>
</dbReference>
<gene>
    <name evidence="13" type="ORF">BpHYR1_052510</name>
</gene>
<keyword evidence="2" id="KW-1003">Cell membrane</keyword>
<comment type="caution">
    <text evidence="13">The sequence shown here is derived from an EMBL/GenBank/DDBJ whole genome shotgun (WGS) entry which is preliminary data.</text>
</comment>
<feature type="transmembrane region" description="Helical" evidence="11">
    <location>
        <begin position="216"/>
        <end position="236"/>
    </location>
</feature>
<feature type="transmembrane region" description="Helical" evidence="11">
    <location>
        <begin position="105"/>
        <end position="129"/>
    </location>
</feature>
<evidence type="ECO:0000256" key="1">
    <source>
        <dbReference type="ARBA" id="ARBA00004651"/>
    </source>
</evidence>
<comment type="subcellular location">
    <subcellularLocation>
        <location evidence="1">Cell membrane</location>
        <topology evidence="1">Multi-pass membrane protein</topology>
    </subcellularLocation>
</comment>